<organism evidence="1 2">
    <name type="scientific">Ilex paraguariensis</name>
    <name type="common">yerba mate</name>
    <dbReference type="NCBI Taxonomy" id="185542"/>
    <lineage>
        <taxon>Eukaryota</taxon>
        <taxon>Viridiplantae</taxon>
        <taxon>Streptophyta</taxon>
        <taxon>Embryophyta</taxon>
        <taxon>Tracheophyta</taxon>
        <taxon>Spermatophyta</taxon>
        <taxon>Magnoliopsida</taxon>
        <taxon>eudicotyledons</taxon>
        <taxon>Gunneridae</taxon>
        <taxon>Pentapetalae</taxon>
        <taxon>asterids</taxon>
        <taxon>campanulids</taxon>
        <taxon>Aquifoliales</taxon>
        <taxon>Aquifoliaceae</taxon>
        <taxon>Ilex</taxon>
    </lineage>
</organism>
<name>A0ABC8TM72_9AQUA</name>
<evidence type="ECO:0000313" key="1">
    <source>
        <dbReference type="EMBL" id="CAK9168685.1"/>
    </source>
</evidence>
<reference evidence="1 2" key="1">
    <citation type="submission" date="2024-02" db="EMBL/GenBank/DDBJ databases">
        <authorList>
            <person name="Vignale AGUSTIN F."/>
            <person name="Sosa J E."/>
            <person name="Modenutti C."/>
        </authorList>
    </citation>
    <scope>NUCLEOTIDE SEQUENCE [LARGE SCALE GENOMIC DNA]</scope>
</reference>
<dbReference type="AlphaFoldDB" id="A0ABC8TM72"/>
<sequence>MKAKNLEVLAAMEALQFAAANNSVNLILEGGARGVIKQLAKKMKTAHTWAKFARSLVDEEVWMEVAPHF</sequence>
<dbReference type="Proteomes" id="UP001642360">
    <property type="component" value="Unassembled WGS sequence"/>
</dbReference>
<keyword evidence="2" id="KW-1185">Reference proteome</keyword>
<protein>
    <submittedName>
        <fullName evidence="1">Uncharacterized protein</fullName>
    </submittedName>
</protein>
<gene>
    <name evidence="1" type="ORF">ILEXP_LOCUS38095</name>
</gene>
<proteinExistence type="predicted"/>
<dbReference type="EMBL" id="CAUOFW020005136">
    <property type="protein sequence ID" value="CAK9168685.1"/>
    <property type="molecule type" value="Genomic_DNA"/>
</dbReference>
<accession>A0ABC8TM72</accession>
<comment type="caution">
    <text evidence="1">The sequence shown here is derived from an EMBL/GenBank/DDBJ whole genome shotgun (WGS) entry which is preliminary data.</text>
</comment>
<evidence type="ECO:0000313" key="2">
    <source>
        <dbReference type="Proteomes" id="UP001642360"/>
    </source>
</evidence>